<gene>
    <name evidence="4" type="ORF">WR164_07370</name>
</gene>
<dbReference type="PROSITE" id="PS51295">
    <property type="entry name" value="CRM"/>
    <property type="match status" value="1"/>
</dbReference>
<feature type="domain" description="CRM" evidence="3">
    <location>
        <begin position="1"/>
        <end position="97"/>
    </location>
</feature>
<proteinExistence type="predicted"/>
<evidence type="ECO:0000259" key="3">
    <source>
        <dbReference type="PROSITE" id="PS51295"/>
    </source>
</evidence>
<organism evidence="4 5">
    <name type="scientific">Philodulcilactobacillus myokoensis</name>
    <dbReference type="NCBI Taxonomy" id="2929573"/>
    <lineage>
        <taxon>Bacteria</taxon>
        <taxon>Bacillati</taxon>
        <taxon>Bacillota</taxon>
        <taxon>Bacilli</taxon>
        <taxon>Lactobacillales</taxon>
        <taxon>Lactobacillaceae</taxon>
        <taxon>Philodulcilactobacillus</taxon>
    </lineage>
</organism>
<dbReference type="InterPro" id="IPR051925">
    <property type="entry name" value="RNA-binding_domain"/>
</dbReference>
<dbReference type="PANTHER" id="PTHR40065">
    <property type="entry name" value="RNA-BINDING PROTEIN YHBY"/>
    <property type="match status" value="1"/>
</dbReference>
<accession>A0A9W6B160</accession>
<dbReference type="EMBL" id="BRPL01000002">
    <property type="protein sequence ID" value="GLB46758.1"/>
    <property type="molecule type" value="Genomic_DNA"/>
</dbReference>
<reference evidence="4" key="2">
    <citation type="journal article" date="2023" name="PLoS ONE">
        <title>Philodulcilactobacillus myokoensis gen. nov., sp. nov., a fructophilic, acidophilic, and agar-phobic lactic acid bacterium isolated from fermented vegetable extracts.</title>
        <authorList>
            <person name="Kouya T."/>
            <person name="Ishiyama Y."/>
            <person name="Ohashi S."/>
            <person name="Kumakubo R."/>
            <person name="Yamazaki T."/>
            <person name="Otaki T."/>
        </authorList>
    </citation>
    <scope>NUCLEOTIDE SEQUENCE</scope>
    <source>
        <strain evidence="4">WR16-4</strain>
    </source>
</reference>
<evidence type="ECO:0000313" key="4">
    <source>
        <dbReference type="EMBL" id="GLB46758.1"/>
    </source>
</evidence>
<reference evidence="4" key="1">
    <citation type="submission" date="2022-07" db="EMBL/GenBank/DDBJ databases">
        <authorList>
            <person name="Kouya T."/>
            <person name="Ishiyama Y."/>
        </authorList>
    </citation>
    <scope>NUCLEOTIDE SEQUENCE</scope>
    <source>
        <strain evidence="4">WR16-4</strain>
    </source>
</reference>
<keyword evidence="1 2" id="KW-0694">RNA-binding</keyword>
<protein>
    <submittedName>
        <fullName evidence="4">RNA-binding protein</fullName>
    </submittedName>
</protein>
<dbReference type="InterPro" id="IPR035920">
    <property type="entry name" value="YhbY-like_sf"/>
</dbReference>
<dbReference type="PANTHER" id="PTHR40065:SF3">
    <property type="entry name" value="RNA-BINDING PROTEIN YHBY"/>
    <property type="match status" value="1"/>
</dbReference>
<dbReference type="Pfam" id="PF01985">
    <property type="entry name" value="CRS1_YhbY"/>
    <property type="match status" value="1"/>
</dbReference>
<dbReference type="GO" id="GO:0003723">
    <property type="term" value="F:RNA binding"/>
    <property type="evidence" value="ECO:0007669"/>
    <property type="project" value="UniProtKB-UniRule"/>
</dbReference>
<dbReference type="SMART" id="SM01103">
    <property type="entry name" value="CRS1_YhbY"/>
    <property type="match status" value="1"/>
</dbReference>
<dbReference type="InterPro" id="IPR001890">
    <property type="entry name" value="RNA-binding_CRM"/>
</dbReference>
<dbReference type="Proteomes" id="UP001144204">
    <property type="component" value="Unassembled WGS sequence"/>
</dbReference>
<comment type="caution">
    <text evidence="4">The sequence shown here is derived from an EMBL/GenBank/DDBJ whole genome shotgun (WGS) entry which is preliminary data.</text>
</comment>
<keyword evidence="5" id="KW-1185">Reference proteome</keyword>
<evidence type="ECO:0000256" key="1">
    <source>
        <dbReference type="ARBA" id="ARBA00022884"/>
    </source>
</evidence>
<dbReference type="SUPFAM" id="SSF75471">
    <property type="entry name" value="YhbY-like"/>
    <property type="match status" value="1"/>
</dbReference>
<dbReference type="RefSeq" id="WP_286136219.1">
    <property type="nucleotide sequence ID" value="NZ_BRPL01000002.1"/>
</dbReference>
<evidence type="ECO:0000256" key="2">
    <source>
        <dbReference type="PROSITE-ProRule" id="PRU00626"/>
    </source>
</evidence>
<sequence>MNLRGKQKRYLRAQANRMKPIFSIGKNGLNQQWLDEVNGALEKRELIKVNIQQSAGIDVPTARDFIINHSSINVVQTIGKTLLLFKRAQKPTHRHFSNEVEDI</sequence>
<dbReference type="AlphaFoldDB" id="A0A9W6B160"/>
<dbReference type="Gene3D" id="3.30.110.60">
    <property type="entry name" value="YhbY-like"/>
    <property type="match status" value="1"/>
</dbReference>
<name>A0A9W6B160_9LACO</name>
<evidence type="ECO:0000313" key="5">
    <source>
        <dbReference type="Proteomes" id="UP001144204"/>
    </source>
</evidence>